<dbReference type="SUPFAM" id="SSF54427">
    <property type="entry name" value="NTF2-like"/>
    <property type="match status" value="1"/>
</dbReference>
<protein>
    <submittedName>
        <fullName evidence="2">Nuclear transport factor 2 family protein</fullName>
    </submittedName>
</protein>
<evidence type="ECO:0000259" key="1">
    <source>
        <dbReference type="Pfam" id="PF12680"/>
    </source>
</evidence>
<dbReference type="InterPro" id="IPR032710">
    <property type="entry name" value="NTF2-like_dom_sf"/>
</dbReference>
<gene>
    <name evidence="2" type="ORF">ACFOYW_14230</name>
</gene>
<accession>A0ABV8Q847</accession>
<name>A0ABV8Q847_9MICO</name>
<dbReference type="Proteomes" id="UP001595900">
    <property type="component" value="Unassembled WGS sequence"/>
</dbReference>
<dbReference type="RefSeq" id="WP_390230212.1">
    <property type="nucleotide sequence ID" value="NZ_JBHSCN010000006.1"/>
</dbReference>
<proteinExistence type="predicted"/>
<reference evidence="3" key="1">
    <citation type="journal article" date="2019" name="Int. J. Syst. Evol. Microbiol.">
        <title>The Global Catalogue of Microorganisms (GCM) 10K type strain sequencing project: providing services to taxonomists for standard genome sequencing and annotation.</title>
        <authorList>
            <consortium name="The Broad Institute Genomics Platform"/>
            <consortium name="The Broad Institute Genome Sequencing Center for Infectious Disease"/>
            <person name="Wu L."/>
            <person name="Ma J."/>
        </authorList>
    </citation>
    <scope>NUCLEOTIDE SEQUENCE [LARGE SCALE GENOMIC DNA]</scope>
    <source>
        <strain evidence="3">CGMCC 1.10363</strain>
    </source>
</reference>
<dbReference type="EMBL" id="JBHSCN010000006">
    <property type="protein sequence ID" value="MFC4244531.1"/>
    <property type="molecule type" value="Genomic_DNA"/>
</dbReference>
<organism evidence="2 3">
    <name type="scientific">Gryllotalpicola reticulitermitis</name>
    <dbReference type="NCBI Taxonomy" id="1184153"/>
    <lineage>
        <taxon>Bacteria</taxon>
        <taxon>Bacillati</taxon>
        <taxon>Actinomycetota</taxon>
        <taxon>Actinomycetes</taxon>
        <taxon>Micrococcales</taxon>
        <taxon>Microbacteriaceae</taxon>
        <taxon>Gryllotalpicola</taxon>
    </lineage>
</organism>
<dbReference type="Pfam" id="PF12680">
    <property type="entry name" value="SnoaL_2"/>
    <property type="match status" value="1"/>
</dbReference>
<dbReference type="InterPro" id="IPR037401">
    <property type="entry name" value="SnoaL-like"/>
</dbReference>
<evidence type="ECO:0000313" key="2">
    <source>
        <dbReference type="EMBL" id="MFC4244531.1"/>
    </source>
</evidence>
<sequence>MVPAVDETRTPAEVVHAVLDCVSRAVMGDASALDDMTELYADPTYVLHPMRPDLPPVRTHDDFRRHASAIGTRRARPDSHRAADVVVRETTDPELVVTEFHYETIVDGQTLITPCIWVTRVRNGRIVEARDYNGERHAA</sequence>
<dbReference type="Gene3D" id="3.10.450.50">
    <property type="match status" value="1"/>
</dbReference>
<evidence type="ECO:0000313" key="3">
    <source>
        <dbReference type="Proteomes" id="UP001595900"/>
    </source>
</evidence>
<comment type="caution">
    <text evidence="2">The sequence shown here is derived from an EMBL/GenBank/DDBJ whole genome shotgun (WGS) entry which is preliminary data.</text>
</comment>
<keyword evidence="3" id="KW-1185">Reference proteome</keyword>
<feature type="domain" description="SnoaL-like" evidence="1">
    <location>
        <begin position="31"/>
        <end position="128"/>
    </location>
</feature>